<dbReference type="OrthoDB" id="342589at2157"/>
<evidence type="ECO:0000313" key="2">
    <source>
        <dbReference type="EMBL" id="SEH11828.1"/>
    </source>
</evidence>
<keyword evidence="3" id="KW-1185">Reference proteome</keyword>
<feature type="transmembrane region" description="Helical" evidence="1">
    <location>
        <begin position="168"/>
        <end position="186"/>
    </location>
</feature>
<feature type="transmembrane region" description="Helical" evidence="1">
    <location>
        <begin position="49"/>
        <end position="73"/>
    </location>
</feature>
<dbReference type="EMBL" id="FNWL01000001">
    <property type="protein sequence ID" value="SEH11828.1"/>
    <property type="molecule type" value="Genomic_DNA"/>
</dbReference>
<keyword evidence="1" id="KW-0812">Transmembrane</keyword>
<feature type="transmembrane region" description="Helical" evidence="1">
    <location>
        <begin position="12"/>
        <end position="37"/>
    </location>
</feature>
<dbReference type="AlphaFoldDB" id="A0A1H6FNW9"/>
<feature type="transmembrane region" description="Helical" evidence="1">
    <location>
        <begin position="128"/>
        <end position="148"/>
    </location>
</feature>
<keyword evidence="1" id="KW-0472">Membrane</keyword>
<name>A0A1H6FNW9_9EURY</name>
<evidence type="ECO:0000256" key="1">
    <source>
        <dbReference type="SAM" id="Phobius"/>
    </source>
</evidence>
<keyword evidence="1" id="KW-1133">Transmembrane helix</keyword>
<accession>A0A1H6FNW9</accession>
<protein>
    <submittedName>
        <fullName evidence="2">Cytochrome c-type biogenesis protein</fullName>
    </submittedName>
</protein>
<organism evidence="2 3">
    <name type="scientific">Natronorubrum sediminis</name>
    <dbReference type="NCBI Taxonomy" id="640943"/>
    <lineage>
        <taxon>Archaea</taxon>
        <taxon>Methanobacteriati</taxon>
        <taxon>Methanobacteriota</taxon>
        <taxon>Stenosarchaea group</taxon>
        <taxon>Halobacteria</taxon>
        <taxon>Halobacteriales</taxon>
        <taxon>Natrialbaceae</taxon>
        <taxon>Natronorubrum</taxon>
    </lineage>
</organism>
<sequence>MTSTASALLEFFLIGLATPLTAACVLPLYPSFVAYLASTGTHSRSPSTGVLGILVVAGVLSFMAVVGSLWTVVFSGGVTRAVTQLSPVAFAVLAVVGLVLVVAPAGFSRIPTVEPPHSRYPTLSAFGYGFGFGAIVIPCNPGLIALFFSRSTVAFPEFDTQLEVMLGFLAFGLGIGAPLLAFALVSQPYSRQVTRLLARYSDPINRVVGVVLLVVSAYYLLFVFQVIPGTGALEAPIESSLRRW</sequence>
<dbReference type="Proteomes" id="UP000199112">
    <property type="component" value="Unassembled WGS sequence"/>
</dbReference>
<dbReference type="RefSeq" id="WP_090504746.1">
    <property type="nucleotide sequence ID" value="NZ_FNWL01000001.1"/>
</dbReference>
<reference evidence="3" key="1">
    <citation type="submission" date="2016-10" db="EMBL/GenBank/DDBJ databases">
        <authorList>
            <person name="Varghese N."/>
            <person name="Submissions S."/>
        </authorList>
    </citation>
    <scope>NUCLEOTIDE SEQUENCE [LARGE SCALE GENOMIC DNA]</scope>
    <source>
        <strain evidence="3">CGMCC 1.8981</strain>
    </source>
</reference>
<feature type="transmembrane region" description="Helical" evidence="1">
    <location>
        <begin position="85"/>
        <end position="107"/>
    </location>
</feature>
<evidence type="ECO:0000313" key="3">
    <source>
        <dbReference type="Proteomes" id="UP000199112"/>
    </source>
</evidence>
<feature type="transmembrane region" description="Helical" evidence="1">
    <location>
        <begin position="207"/>
        <end position="227"/>
    </location>
</feature>
<proteinExistence type="predicted"/>
<gene>
    <name evidence="2" type="ORF">SAMN04487967_0534</name>
</gene>